<proteinExistence type="predicted"/>
<sequence length="63" mass="7261">MLLYGVIFPTLLLFLTWMKQIQGKTKGRSTIVIWFVFFIIVALGINIAVMVQKQKAQEKLGYL</sequence>
<feature type="transmembrane region" description="Helical" evidence="1">
    <location>
        <begin position="33"/>
        <end position="51"/>
    </location>
</feature>
<evidence type="ECO:0000313" key="2">
    <source>
        <dbReference type="EMBL" id="GFZ82752.1"/>
    </source>
</evidence>
<dbReference type="Proteomes" id="UP000615455">
    <property type="component" value="Unassembled WGS sequence"/>
</dbReference>
<keyword evidence="1" id="KW-0812">Transmembrane</keyword>
<gene>
    <name evidence="2" type="ORF">GCM10008018_30760</name>
</gene>
<keyword evidence="3" id="KW-1185">Reference proteome</keyword>
<evidence type="ECO:0000313" key="3">
    <source>
        <dbReference type="Proteomes" id="UP000615455"/>
    </source>
</evidence>
<keyword evidence="1" id="KW-0472">Membrane</keyword>
<reference evidence="3" key="1">
    <citation type="journal article" date="2019" name="Int. J. Syst. Evol. Microbiol.">
        <title>The Global Catalogue of Microorganisms (GCM) 10K type strain sequencing project: providing services to taxonomists for standard genome sequencing and annotation.</title>
        <authorList>
            <consortium name="The Broad Institute Genomics Platform"/>
            <consortium name="The Broad Institute Genome Sequencing Center for Infectious Disease"/>
            <person name="Wu L."/>
            <person name="Ma J."/>
        </authorList>
    </citation>
    <scope>NUCLEOTIDE SEQUENCE [LARGE SCALE GENOMIC DNA]</scope>
    <source>
        <strain evidence="3">CGMCC 1.15043</strain>
    </source>
</reference>
<dbReference type="EMBL" id="BMHE01000014">
    <property type="protein sequence ID" value="GFZ82752.1"/>
    <property type="molecule type" value="Genomic_DNA"/>
</dbReference>
<comment type="caution">
    <text evidence="2">The sequence shown here is derived from an EMBL/GenBank/DDBJ whole genome shotgun (WGS) entry which is preliminary data.</text>
</comment>
<evidence type="ECO:0000256" key="1">
    <source>
        <dbReference type="SAM" id="Phobius"/>
    </source>
</evidence>
<protein>
    <submittedName>
        <fullName evidence="2">Uncharacterized protein</fullName>
    </submittedName>
</protein>
<dbReference type="RefSeq" id="WP_189012744.1">
    <property type="nucleotide sequence ID" value="NZ_BMHE01000014.1"/>
</dbReference>
<accession>A0ABQ1ERL5</accession>
<keyword evidence="1" id="KW-1133">Transmembrane helix</keyword>
<name>A0ABQ1ERL5_9BACL</name>
<organism evidence="2 3">
    <name type="scientific">Paenibacillus marchantiophytorum</name>
    <dbReference type="NCBI Taxonomy" id="1619310"/>
    <lineage>
        <taxon>Bacteria</taxon>
        <taxon>Bacillati</taxon>
        <taxon>Bacillota</taxon>
        <taxon>Bacilli</taxon>
        <taxon>Bacillales</taxon>
        <taxon>Paenibacillaceae</taxon>
        <taxon>Paenibacillus</taxon>
    </lineage>
</organism>